<feature type="transmembrane region" description="Helical" evidence="7">
    <location>
        <begin position="229"/>
        <end position="246"/>
    </location>
</feature>
<organism evidence="9">
    <name type="scientific">uncultured bacterium contig00002</name>
    <dbReference type="NCBI Taxonomy" id="1181494"/>
    <lineage>
        <taxon>Bacteria</taxon>
        <taxon>environmental samples</taxon>
    </lineage>
</organism>
<dbReference type="GO" id="GO:0055085">
    <property type="term" value="P:transmembrane transport"/>
    <property type="evidence" value="ECO:0007669"/>
    <property type="project" value="InterPro"/>
</dbReference>
<dbReference type="Pfam" id="PF00528">
    <property type="entry name" value="BPD_transp_1"/>
    <property type="match status" value="1"/>
</dbReference>
<dbReference type="EMBL" id="JQ844177">
    <property type="protein sequence ID" value="AGS51913.1"/>
    <property type="molecule type" value="Genomic_DNA"/>
</dbReference>
<evidence type="ECO:0000256" key="5">
    <source>
        <dbReference type="ARBA" id="ARBA00022989"/>
    </source>
</evidence>
<dbReference type="InterPro" id="IPR000515">
    <property type="entry name" value="MetI-like"/>
</dbReference>
<evidence type="ECO:0000256" key="2">
    <source>
        <dbReference type="ARBA" id="ARBA00022448"/>
    </source>
</evidence>
<dbReference type="Gene3D" id="1.10.3720.10">
    <property type="entry name" value="MetI-like"/>
    <property type="match status" value="1"/>
</dbReference>
<dbReference type="PANTHER" id="PTHR43744:SF8">
    <property type="entry name" value="SN-GLYCEROL-3-PHOSPHATE TRANSPORT SYSTEM PERMEASE PROTEIN UGPE"/>
    <property type="match status" value="1"/>
</dbReference>
<dbReference type="PANTHER" id="PTHR43744">
    <property type="entry name" value="ABC TRANSPORTER PERMEASE PROTEIN MG189-RELATED-RELATED"/>
    <property type="match status" value="1"/>
</dbReference>
<comment type="subcellular location">
    <subcellularLocation>
        <location evidence="1 7">Cell membrane</location>
        <topology evidence="1 7">Multi-pass membrane protein</topology>
    </subcellularLocation>
</comment>
<name>A0A806KFZ0_9BACT</name>
<evidence type="ECO:0000259" key="8">
    <source>
        <dbReference type="PROSITE" id="PS50928"/>
    </source>
</evidence>
<feature type="transmembrane region" description="Helical" evidence="7">
    <location>
        <begin position="20"/>
        <end position="38"/>
    </location>
</feature>
<dbReference type="GO" id="GO:0005886">
    <property type="term" value="C:plasma membrane"/>
    <property type="evidence" value="ECO:0007669"/>
    <property type="project" value="UniProtKB-SubCell"/>
</dbReference>
<feature type="domain" description="ABC transmembrane type-1" evidence="8">
    <location>
        <begin position="91"/>
        <end position="319"/>
    </location>
</feature>
<proteinExistence type="inferred from homology"/>
<feature type="transmembrane region" description="Helical" evidence="7">
    <location>
        <begin position="173"/>
        <end position="194"/>
    </location>
</feature>
<dbReference type="PROSITE" id="PS50928">
    <property type="entry name" value="ABC_TM1"/>
    <property type="match status" value="1"/>
</dbReference>
<keyword evidence="2 7" id="KW-0813">Transport</keyword>
<sequence length="335" mass="37843">MSKINTYQLKNKTMDIVYKIFRAILLFGLCFLILQPLLDKISVSFMEHNDLYDPTVISIPRHFSLEFYQIAMKIWRSNQVNYNILNYWTSVFQSIIILSASALLQVASCALAAYGFARYKFPGKNILFMFVFLLIIIPPQTIMSSLYLNFQFFDIFGLVKLITGRNINLLDTLPGYLMLSATGMGLKSGLYIFLLRQYFRGVPKELEEAAYVDGCGRLHTFARIMLPDAAPMLVSCFLFSFVWQWTDTLFSLLFLRGYRMVSIGLSMLNDGVTKYWAEINRAGAAGTGIIAIPPLAYSQAIVATGMLLAVAPLIILYLVAQKSFVESLSQSGIKM</sequence>
<dbReference type="InterPro" id="IPR035906">
    <property type="entry name" value="MetI-like_sf"/>
</dbReference>
<keyword evidence="6 7" id="KW-0472">Membrane</keyword>
<keyword evidence="4 7" id="KW-0812">Transmembrane</keyword>
<dbReference type="SUPFAM" id="SSF161098">
    <property type="entry name" value="MetI-like"/>
    <property type="match status" value="1"/>
</dbReference>
<reference evidence="9" key="1">
    <citation type="submission" date="2012-03" db="EMBL/GenBank/DDBJ databases">
        <title>Functional metagenomics reveals considerable lignocellulase gene clusters in the gut microbiome of a wood-feeding higher termite.</title>
        <authorList>
            <person name="Liu N."/>
        </authorList>
    </citation>
    <scope>NUCLEOTIDE SEQUENCE</scope>
</reference>
<accession>A0A806KFZ0</accession>
<feature type="transmembrane region" description="Helical" evidence="7">
    <location>
        <begin position="91"/>
        <end position="114"/>
    </location>
</feature>
<evidence type="ECO:0000256" key="6">
    <source>
        <dbReference type="ARBA" id="ARBA00023136"/>
    </source>
</evidence>
<evidence type="ECO:0000256" key="3">
    <source>
        <dbReference type="ARBA" id="ARBA00022475"/>
    </source>
</evidence>
<dbReference type="AlphaFoldDB" id="A0A806KFZ0"/>
<evidence type="ECO:0000256" key="1">
    <source>
        <dbReference type="ARBA" id="ARBA00004651"/>
    </source>
</evidence>
<protein>
    <submittedName>
        <fullName evidence="9">N-acetyl-D-glucosamine ABC transport system, permease protein 2</fullName>
    </submittedName>
</protein>
<evidence type="ECO:0000256" key="4">
    <source>
        <dbReference type="ARBA" id="ARBA00022692"/>
    </source>
</evidence>
<evidence type="ECO:0000256" key="7">
    <source>
        <dbReference type="RuleBase" id="RU363032"/>
    </source>
</evidence>
<keyword evidence="5 7" id="KW-1133">Transmembrane helix</keyword>
<feature type="transmembrane region" description="Helical" evidence="7">
    <location>
        <begin position="300"/>
        <end position="320"/>
    </location>
</feature>
<comment type="similarity">
    <text evidence="7">Belongs to the binding-protein-dependent transport system permease family.</text>
</comment>
<dbReference type="CDD" id="cd06261">
    <property type="entry name" value="TM_PBP2"/>
    <property type="match status" value="1"/>
</dbReference>
<feature type="transmembrane region" description="Helical" evidence="7">
    <location>
        <begin position="126"/>
        <end position="153"/>
    </location>
</feature>
<keyword evidence="3" id="KW-1003">Cell membrane</keyword>
<evidence type="ECO:0000313" key="9">
    <source>
        <dbReference type="EMBL" id="AGS51913.1"/>
    </source>
</evidence>